<evidence type="ECO:0000313" key="3">
    <source>
        <dbReference type="Proteomes" id="UP001589788"/>
    </source>
</evidence>
<feature type="domain" description="YgjP-like metallopeptidase" evidence="1">
    <location>
        <begin position="43"/>
        <end position="152"/>
    </location>
</feature>
<dbReference type="PANTHER" id="PTHR30399">
    <property type="entry name" value="UNCHARACTERIZED PROTEIN YGJP"/>
    <property type="match status" value="1"/>
</dbReference>
<dbReference type="EMBL" id="JBHLYQ010000020">
    <property type="protein sequence ID" value="MFC0081195.1"/>
    <property type="molecule type" value="Genomic_DNA"/>
</dbReference>
<keyword evidence="3" id="KW-1185">Reference proteome</keyword>
<dbReference type="GO" id="GO:0016787">
    <property type="term" value="F:hydrolase activity"/>
    <property type="evidence" value="ECO:0007669"/>
    <property type="project" value="UniProtKB-KW"/>
</dbReference>
<protein>
    <submittedName>
        <fullName evidence="2">M48 family metallopeptidase</fullName>
        <ecNumber evidence="2">3.4.24.-</ecNumber>
    </submittedName>
</protein>
<proteinExistence type="predicted"/>
<evidence type="ECO:0000259" key="1">
    <source>
        <dbReference type="Pfam" id="PF01863"/>
    </source>
</evidence>
<sequence>MPLERPGPLPPVEVLRSARRRKYASAYWQQDRIVVVLPERLPRSQQDATVEELVRRVLARRPHLAGSDAELQARAQALADRYVEGVRPRSVRWSTKQRQRWGSCTVETGAIRLSALLQPAPAWVVDAVLVHELAHLLEPTHNARFRQIVGRYERSRDADLFLAGYALGLERAGRAGPSDRCPPAEA</sequence>
<organism evidence="2 3">
    <name type="scientific">Aciditerrimonas ferrireducens</name>
    <dbReference type="NCBI Taxonomy" id="667306"/>
    <lineage>
        <taxon>Bacteria</taxon>
        <taxon>Bacillati</taxon>
        <taxon>Actinomycetota</taxon>
        <taxon>Acidimicrobiia</taxon>
        <taxon>Acidimicrobiales</taxon>
        <taxon>Acidimicrobiaceae</taxon>
        <taxon>Aciditerrimonas</taxon>
    </lineage>
</organism>
<dbReference type="InterPro" id="IPR053136">
    <property type="entry name" value="UTP_pyrophosphatase-like"/>
</dbReference>
<keyword evidence="2" id="KW-0378">Hydrolase</keyword>
<name>A0ABV6C0H7_9ACTN</name>
<dbReference type="CDD" id="cd07344">
    <property type="entry name" value="M48_yhfN_like"/>
    <property type="match status" value="1"/>
</dbReference>
<dbReference type="Proteomes" id="UP001589788">
    <property type="component" value="Unassembled WGS sequence"/>
</dbReference>
<dbReference type="Pfam" id="PF01863">
    <property type="entry name" value="YgjP-like"/>
    <property type="match status" value="1"/>
</dbReference>
<dbReference type="EC" id="3.4.24.-" evidence="2"/>
<dbReference type="Gene3D" id="3.30.2010.10">
    <property type="entry name" value="Metalloproteases ('zincins'), catalytic domain"/>
    <property type="match status" value="1"/>
</dbReference>
<comment type="caution">
    <text evidence="2">The sequence shown here is derived from an EMBL/GenBank/DDBJ whole genome shotgun (WGS) entry which is preliminary data.</text>
</comment>
<dbReference type="PANTHER" id="PTHR30399:SF1">
    <property type="entry name" value="UTP PYROPHOSPHATASE"/>
    <property type="match status" value="1"/>
</dbReference>
<reference evidence="2 3" key="1">
    <citation type="submission" date="2024-09" db="EMBL/GenBank/DDBJ databases">
        <authorList>
            <person name="Sun Q."/>
            <person name="Mori K."/>
        </authorList>
    </citation>
    <scope>NUCLEOTIDE SEQUENCE [LARGE SCALE GENOMIC DNA]</scope>
    <source>
        <strain evidence="2 3">JCM 15389</strain>
    </source>
</reference>
<evidence type="ECO:0000313" key="2">
    <source>
        <dbReference type="EMBL" id="MFC0081195.1"/>
    </source>
</evidence>
<gene>
    <name evidence="2" type="ORF">ACFFRE_03345</name>
</gene>
<accession>A0ABV6C0H7</accession>
<dbReference type="InterPro" id="IPR002725">
    <property type="entry name" value="YgjP-like_metallopeptidase"/>
</dbReference>
<dbReference type="RefSeq" id="WP_377788192.1">
    <property type="nucleotide sequence ID" value="NZ_JBHLYQ010000020.1"/>
</dbReference>